<gene>
    <name evidence="1" type="ORF">NUW54_g14044</name>
</gene>
<dbReference type="Proteomes" id="UP001144978">
    <property type="component" value="Unassembled WGS sequence"/>
</dbReference>
<evidence type="ECO:0000313" key="2">
    <source>
        <dbReference type="Proteomes" id="UP001144978"/>
    </source>
</evidence>
<sequence>MIQTGYTAGALSRPSFNWVRNLRRKLTPEQLASSDYATSCLFAAGWNIIRASLPHEVSDDWVTFLRTHGLPAMDAGVGMSGIDASNPPLEERENQAKSLLKVEACGRANAEGRRCGKVRVRCPVTGSVFYESSRGLAALRFARGGEMGERENFTKELRGLRELRRTL</sequence>
<protein>
    <submittedName>
        <fullName evidence="1">Uncharacterized protein</fullName>
    </submittedName>
</protein>
<proteinExistence type="predicted"/>
<comment type="caution">
    <text evidence="1">The sequence shown here is derived from an EMBL/GenBank/DDBJ whole genome shotgun (WGS) entry which is preliminary data.</text>
</comment>
<reference evidence="1" key="1">
    <citation type="submission" date="2022-08" db="EMBL/GenBank/DDBJ databases">
        <title>Genome Sequence of Pycnoporus sanguineus.</title>
        <authorList>
            <person name="Buettner E."/>
        </authorList>
    </citation>
    <scope>NUCLEOTIDE SEQUENCE</scope>
    <source>
        <strain evidence="1">CG-C14</strain>
    </source>
</reference>
<accession>A0ACC1MFB7</accession>
<dbReference type="EMBL" id="JANSHE010006928">
    <property type="protein sequence ID" value="KAJ2965662.1"/>
    <property type="molecule type" value="Genomic_DNA"/>
</dbReference>
<evidence type="ECO:0000313" key="1">
    <source>
        <dbReference type="EMBL" id="KAJ2965662.1"/>
    </source>
</evidence>
<keyword evidence="2" id="KW-1185">Reference proteome</keyword>
<organism evidence="1 2">
    <name type="scientific">Trametes sanguinea</name>
    <dbReference type="NCBI Taxonomy" id="158606"/>
    <lineage>
        <taxon>Eukaryota</taxon>
        <taxon>Fungi</taxon>
        <taxon>Dikarya</taxon>
        <taxon>Basidiomycota</taxon>
        <taxon>Agaricomycotina</taxon>
        <taxon>Agaricomycetes</taxon>
        <taxon>Polyporales</taxon>
        <taxon>Polyporaceae</taxon>
        <taxon>Trametes</taxon>
    </lineage>
</organism>
<name>A0ACC1MFB7_9APHY</name>